<proteinExistence type="inferred from homology"/>
<gene>
    <name evidence="6" type="ORF">GN244_ATG09224</name>
    <name evidence="7" type="ORF">GN958_ATG13481</name>
</gene>
<feature type="signal peptide" evidence="5">
    <location>
        <begin position="1"/>
        <end position="19"/>
    </location>
</feature>
<comment type="caution">
    <text evidence="6">The sequence shown here is derived from an EMBL/GenBank/DDBJ whole genome shotgun (WGS) entry which is preliminary data.</text>
</comment>
<comment type="function">
    <text evidence="5">Effector that suppresses plant defense responses during pathogen infection.</text>
</comment>
<keyword evidence="8" id="KW-1185">Reference proteome</keyword>
<reference evidence="6" key="1">
    <citation type="submission" date="2020-04" db="EMBL/GenBank/DDBJ databases">
        <title>Hybrid Assembly of Korean Phytophthora infestans isolates.</title>
        <authorList>
            <person name="Prokchorchik M."/>
            <person name="Lee Y."/>
            <person name="Seo J."/>
            <person name="Cho J.-H."/>
            <person name="Park Y.-E."/>
            <person name="Jang D.-C."/>
            <person name="Im J.-S."/>
            <person name="Choi J.-G."/>
            <person name="Park H.-J."/>
            <person name="Lee G.-B."/>
            <person name="Lee Y.-G."/>
            <person name="Hong S.-Y."/>
            <person name="Cho K."/>
            <person name="Sohn K.H."/>
        </authorList>
    </citation>
    <scope>NUCLEOTIDE SEQUENCE</scope>
    <source>
        <strain evidence="6">KR_1_A1</strain>
        <strain evidence="7">KR_2_A2</strain>
    </source>
</reference>
<sequence>MTFHHAVLLVTVLVVLAAAADPASDLELSPTVASDRVTETFLKRLLRAHTTTAEERGFFGGIPGLDKLKKVFSMSKKKDLQAQLKTNDNLGDAFRTLGLSAGLKLGLLERRR</sequence>
<evidence type="ECO:0000256" key="2">
    <source>
        <dbReference type="ARBA" id="ARBA00010400"/>
    </source>
</evidence>
<evidence type="ECO:0000313" key="6">
    <source>
        <dbReference type="EMBL" id="KAF4038695.1"/>
    </source>
</evidence>
<dbReference type="AlphaFoldDB" id="A0A833T7G7"/>
<keyword evidence="3 5" id="KW-0964">Secreted</keyword>
<feature type="chain" id="PRO_5044948254" description="RxLR effector protein" evidence="5">
    <location>
        <begin position="20"/>
        <end position="112"/>
    </location>
</feature>
<comment type="similarity">
    <text evidence="2 5">Belongs to the RxLR effector family.</text>
</comment>
<name>A0A833T7G7_PHYIN</name>
<evidence type="ECO:0000256" key="4">
    <source>
        <dbReference type="ARBA" id="ARBA00022729"/>
    </source>
</evidence>
<dbReference type="InterPro" id="IPR031825">
    <property type="entry name" value="RXLR"/>
</dbReference>
<dbReference type="EMBL" id="JAACNO010001833">
    <property type="protein sequence ID" value="KAF4137351.1"/>
    <property type="molecule type" value="Genomic_DNA"/>
</dbReference>
<organism evidence="6 8">
    <name type="scientific">Phytophthora infestans</name>
    <name type="common">Potato late blight agent</name>
    <name type="synonym">Botrytis infestans</name>
    <dbReference type="NCBI Taxonomy" id="4787"/>
    <lineage>
        <taxon>Eukaryota</taxon>
        <taxon>Sar</taxon>
        <taxon>Stramenopiles</taxon>
        <taxon>Oomycota</taxon>
        <taxon>Peronosporomycetes</taxon>
        <taxon>Peronosporales</taxon>
        <taxon>Peronosporaceae</taxon>
        <taxon>Phytophthora</taxon>
    </lineage>
</organism>
<dbReference type="EMBL" id="WSZM01000190">
    <property type="protein sequence ID" value="KAF4038695.1"/>
    <property type="molecule type" value="Genomic_DNA"/>
</dbReference>
<comment type="subcellular location">
    <subcellularLocation>
        <location evidence="1 5">Secreted</location>
    </subcellularLocation>
</comment>
<comment type="domain">
    <text evidence="5">The RxLR-dEER motif acts to carry the protein into the host cell cytoplasm through binding to cell surface phosphatidylinositol-3-phosphate.</text>
</comment>
<protein>
    <recommendedName>
        <fullName evidence="5">RxLR effector protein</fullName>
    </recommendedName>
</protein>
<evidence type="ECO:0000313" key="7">
    <source>
        <dbReference type="EMBL" id="KAF4137351.1"/>
    </source>
</evidence>
<dbReference type="Proteomes" id="UP000602510">
    <property type="component" value="Unassembled WGS sequence"/>
</dbReference>
<evidence type="ECO:0000313" key="8">
    <source>
        <dbReference type="Proteomes" id="UP000602510"/>
    </source>
</evidence>
<dbReference type="Pfam" id="PF16810">
    <property type="entry name" value="RXLR"/>
    <property type="match status" value="1"/>
</dbReference>
<evidence type="ECO:0000256" key="3">
    <source>
        <dbReference type="ARBA" id="ARBA00022525"/>
    </source>
</evidence>
<evidence type="ECO:0000256" key="1">
    <source>
        <dbReference type="ARBA" id="ARBA00004613"/>
    </source>
</evidence>
<dbReference type="Proteomes" id="UP000704712">
    <property type="component" value="Unassembled WGS sequence"/>
</dbReference>
<evidence type="ECO:0000256" key="5">
    <source>
        <dbReference type="RuleBase" id="RU367124"/>
    </source>
</evidence>
<accession>A0A833T7G7</accession>
<keyword evidence="4 5" id="KW-0732">Signal</keyword>